<evidence type="ECO:0000313" key="2">
    <source>
        <dbReference type="EMBL" id="ONK69564.1"/>
    </source>
</evidence>
<gene>
    <name evidence="2" type="ORF">A4U43_C05F24300</name>
</gene>
<reference evidence="3" key="1">
    <citation type="journal article" date="2017" name="Nat. Commun.">
        <title>The asparagus genome sheds light on the origin and evolution of a young Y chromosome.</title>
        <authorList>
            <person name="Harkess A."/>
            <person name="Zhou J."/>
            <person name="Xu C."/>
            <person name="Bowers J.E."/>
            <person name="Van der Hulst R."/>
            <person name="Ayyampalayam S."/>
            <person name="Mercati F."/>
            <person name="Riccardi P."/>
            <person name="McKain M.R."/>
            <person name="Kakrana A."/>
            <person name="Tang H."/>
            <person name="Ray J."/>
            <person name="Groenendijk J."/>
            <person name="Arikit S."/>
            <person name="Mathioni S.M."/>
            <person name="Nakano M."/>
            <person name="Shan H."/>
            <person name="Telgmann-Rauber A."/>
            <person name="Kanno A."/>
            <person name="Yue Z."/>
            <person name="Chen H."/>
            <person name="Li W."/>
            <person name="Chen Y."/>
            <person name="Xu X."/>
            <person name="Zhang Y."/>
            <person name="Luo S."/>
            <person name="Chen H."/>
            <person name="Gao J."/>
            <person name="Mao Z."/>
            <person name="Pires J.C."/>
            <person name="Luo M."/>
            <person name="Kudrna D."/>
            <person name="Wing R.A."/>
            <person name="Meyers B.C."/>
            <person name="Yi K."/>
            <person name="Kong H."/>
            <person name="Lavrijsen P."/>
            <person name="Sunseri F."/>
            <person name="Falavigna A."/>
            <person name="Ye Y."/>
            <person name="Leebens-Mack J.H."/>
            <person name="Chen G."/>
        </authorList>
    </citation>
    <scope>NUCLEOTIDE SEQUENCE [LARGE SCALE GENOMIC DNA]</scope>
    <source>
        <strain evidence="3">cv. DH0086</strain>
    </source>
</reference>
<protein>
    <submittedName>
        <fullName evidence="2">Uncharacterized protein</fullName>
    </submittedName>
</protein>
<dbReference type="EMBL" id="CM007385">
    <property type="protein sequence ID" value="ONK69564.1"/>
    <property type="molecule type" value="Genomic_DNA"/>
</dbReference>
<sequence>MKLNQLNGSEFDQVLRPIQPPLNVRHPRIDPPSALPFRNDLLRFSAGRGLYARSRPPPGKRGTSSRPPCARKTAHRRHRQTSVSYDLYDLSHAVHSNSHLRKLLILPPPQIRRRRRRTHCLLDLSNRHETLQPYNQRHGGEATRDCAGPVSMRWRL</sequence>
<dbReference type="Gramene" id="ONK69564">
    <property type="protein sequence ID" value="ONK69564"/>
    <property type="gene ID" value="A4U43_C05F24300"/>
</dbReference>
<accession>A0A5P1EUU8</accession>
<organism evidence="2 3">
    <name type="scientific">Asparagus officinalis</name>
    <name type="common">Garden asparagus</name>
    <dbReference type="NCBI Taxonomy" id="4686"/>
    <lineage>
        <taxon>Eukaryota</taxon>
        <taxon>Viridiplantae</taxon>
        <taxon>Streptophyta</taxon>
        <taxon>Embryophyta</taxon>
        <taxon>Tracheophyta</taxon>
        <taxon>Spermatophyta</taxon>
        <taxon>Magnoliopsida</taxon>
        <taxon>Liliopsida</taxon>
        <taxon>Asparagales</taxon>
        <taxon>Asparagaceae</taxon>
        <taxon>Asparagoideae</taxon>
        <taxon>Asparagus</taxon>
    </lineage>
</organism>
<name>A0A5P1EUU8_ASPOF</name>
<dbReference type="Proteomes" id="UP000243459">
    <property type="component" value="Chromosome 5"/>
</dbReference>
<dbReference type="AlphaFoldDB" id="A0A5P1EUU8"/>
<proteinExistence type="predicted"/>
<feature type="region of interest" description="Disordered" evidence="1">
    <location>
        <begin position="50"/>
        <end position="80"/>
    </location>
</feature>
<evidence type="ECO:0000256" key="1">
    <source>
        <dbReference type="SAM" id="MobiDB-lite"/>
    </source>
</evidence>
<keyword evidence="3" id="KW-1185">Reference proteome</keyword>
<evidence type="ECO:0000313" key="3">
    <source>
        <dbReference type="Proteomes" id="UP000243459"/>
    </source>
</evidence>